<protein>
    <recommendedName>
        <fullName evidence="2">glutaminase</fullName>
        <ecNumber evidence="2">3.5.1.2</ecNumber>
    </recommendedName>
</protein>
<feature type="active site" description="Nucleophile" evidence="7">
    <location>
        <position position="92"/>
    </location>
</feature>
<feature type="active site" description="Charge relay system" evidence="7">
    <location>
        <position position="213"/>
    </location>
</feature>
<dbReference type="CDD" id="cd01749">
    <property type="entry name" value="GATase1_PB"/>
    <property type="match status" value="1"/>
</dbReference>
<dbReference type="PANTHER" id="PTHR31559">
    <property type="entry name" value="PYRIDOXAL 5'-PHOSPHATE SYNTHASE SUBUNIT SNO"/>
    <property type="match status" value="1"/>
</dbReference>
<feature type="binding site" evidence="8">
    <location>
        <begin position="159"/>
        <end position="160"/>
    </location>
    <ligand>
        <name>L-glutamine</name>
        <dbReference type="ChEBI" id="CHEBI:58359"/>
    </ligand>
</feature>
<dbReference type="KEGG" id="pkz:C5L36_0C00300"/>
<dbReference type="GeneID" id="40383881"/>
<feature type="binding site" evidence="8">
    <location>
        <position position="126"/>
    </location>
    <ligand>
        <name>L-glutamine</name>
        <dbReference type="ChEBI" id="CHEBI:58359"/>
    </ligand>
</feature>
<evidence type="ECO:0000256" key="4">
    <source>
        <dbReference type="ARBA" id="ARBA00022962"/>
    </source>
</evidence>
<dbReference type="STRING" id="4909.A0A2U9R4N3"/>
<keyword evidence="10" id="KW-1185">Reference proteome</keyword>
<feature type="binding site" evidence="8">
    <location>
        <begin position="59"/>
        <end position="61"/>
    </location>
    <ligand>
        <name>L-glutamine</name>
        <dbReference type="ChEBI" id="CHEBI:58359"/>
    </ligand>
</feature>
<evidence type="ECO:0000256" key="3">
    <source>
        <dbReference type="ARBA" id="ARBA00022801"/>
    </source>
</evidence>
<evidence type="ECO:0000256" key="6">
    <source>
        <dbReference type="ARBA" id="ARBA00049534"/>
    </source>
</evidence>
<keyword evidence="5" id="KW-0456">Lyase</keyword>
<dbReference type="GO" id="GO:0042823">
    <property type="term" value="P:pyridoxal phosphate biosynthetic process"/>
    <property type="evidence" value="ECO:0007669"/>
    <property type="project" value="InterPro"/>
</dbReference>
<name>A0A2U9R4N3_PICKU</name>
<dbReference type="GO" id="GO:0005829">
    <property type="term" value="C:cytosol"/>
    <property type="evidence" value="ECO:0007669"/>
    <property type="project" value="TreeGrafter"/>
</dbReference>
<dbReference type="InterPro" id="IPR029062">
    <property type="entry name" value="Class_I_gatase-like"/>
</dbReference>
<gene>
    <name evidence="9" type="ORF">C5L36_0C00300</name>
</gene>
<reference evidence="9 10" key="1">
    <citation type="submission" date="2018-06" db="EMBL/GenBank/DDBJ databases">
        <title>Population genomics shows no distinction between pathogenic Candida krusei and environmental Pichia kudriavzevii: One species, four names.</title>
        <authorList>
            <person name="Douglass A.P."/>
            <person name="Offei B."/>
            <person name="Braun-Galleani S."/>
            <person name="Coughlan A.Y."/>
            <person name="Martos A."/>
            <person name="Ortiz-Merino R.A."/>
            <person name="Byrne K.P."/>
            <person name="Wolfe K.H."/>
        </authorList>
    </citation>
    <scope>NUCLEOTIDE SEQUENCE [LARGE SCALE GENOMIC DNA]</scope>
    <source>
        <strain evidence="9 10">CBS573</strain>
    </source>
</reference>
<dbReference type="NCBIfam" id="TIGR03800">
    <property type="entry name" value="PLP_synth_Pdx2"/>
    <property type="match status" value="1"/>
</dbReference>
<evidence type="ECO:0000256" key="7">
    <source>
        <dbReference type="PIRSR" id="PIRSR005639-1"/>
    </source>
</evidence>
<dbReference type="GO" id="GO:1903600">
    <property type="term" value="C:glutaminase complex"/>
    <property type="evidence" value="ECO:0007669"/>
    <property type="project" value="TreeGrafter"/>
</dbReference>
<evidence type="ECO:0000256" key="2">
    <source>
        <dbReference type="ARBA" id="ARBA00012918"/>
    </source>
</evidence>
<dbReference type="PROSITE" id="PS01236">
    <property type="entry name" value="PDXT_SNO_1"/>
    <property type="match status" value="1"/>
</dbReference>
<comment type="similarity">
    <text evidence="1">Belongs to the glutaminase PdxT/SNO family.</text>
</comment>
<dbReference type="PROSITE" id="PS51274">
    <property type="entry name" value="GATASE_COBBQ"/>
    <property type="match status" value="1"/>
</dbReference>
<evidence type="ECO:0000256" key="8">
    <source>
        <dbReference type="PIRSR" id="PIRSR005639-2"/>
    </source>
</evidence>
<dbReference type="EMBL" id="CP028775">
    <property type="protein sequence ID" value="AWU76086.1"/>
    <property type="molecule type" value="Genomic_DNA"/>
</dbReference>
<dbReference type="SUPFAM" id="SSF52317">
    <property type="entry name" value="Class I glutamine amidotransferase-like"/>
    <property type="match status" value="1"/>
</dbReference>
<dbReference type="PROSITE" id="PS51273">
    <property type="entry name" value="GATASE_TYPE_1"/>
    <property type="match status" value="1"/>
</dbReference>
<dbReference type="PROSITE" id="PS51130">
    <property type="entry name" value="PDXT_SNO_2"/>
    <property type="match status" value="1"/>
</dbReference>
<dbReference type="Pfam" id="PF01174">
    <property type="entry name" value="SNO"/>
    <property type="match status" value="1"/>
</dbReference>
<dbReference type="GO" id="GO:0008614">
    <property type="term" value="P:pyridoxine metabolic process"/>
    <property type="evidence" value="ECO:0007669"/>
    <property type="project" value="TreeGrafter"/>
</dbReference>
<dbReference type="Gene3D" id="3.40.50.880">
    <property type="match status" value="1"/>
</dbReference>
<accession>A0A2U9R4N3</accession>
<keyword evidence="4" id="KW-0315">Glutamine amidotransferase</keyword>
<dbReference type="HAMAP" id="MF_01615">
    <property type="entry name" value="PdxT"/>
    <property type="match status" value="1"/>
</dbReference>
<organism evidence="9 10">
    <name type="scientific">Pichia kudriavzevii</name>
    <name type="common">Yeast</name>
    <name type="synonym">Issatchenkia orientalis</name>
    <dbReference type="NCBI Taxonomy" id="4909"/>
    <lineage>
        <taxon>Eukaryota</taxon>
        <taxon>Fungi</taxon>
        <taxon>Dikarya</taxon>
        <taxon>Ascomycota</taxon>
        <taxon>Saccharomycotina</taxon>
        <taxon>Pichiomycetes</taxon>
        <taxon>Pichiales</taxon>
        <taxon>Pichiaceae</taxon>
        <taxon>Pichia</taxon>
    </lineage>
</organism>
<comment type="catalytic activity">
    <reaction evidence="6">
        <text>L-glutamine + H2O = L-glutamate + NH4(+)</text>
        <dbReference type="Rhea" id="RHEA:15889"/>
        <dbReference type="ChEBI" id="CHEBI:15377"/>
        <dbReference type="ChEBI" id="CHEBI:28938"/>
        <dbReference type="ChEBI" id="CHEBI:29985"/>
        <dbReference type="ChEBI" id="CHEBI:58359"/>
        <dbReference type="EC" id="3.5.1.2"/>
    </reaction>
</comment>
<dbReference type="OrthoDB" id="2039at2759"/>
<dbReference type="InterPro" id="IPR021196">
    <property type="entry name" value="PdxT/SNO_CS"/>
</dbReference>
<dbReference type="GO" id="GO:0016829">
    <property type="term" value="F:lyase activity"/>
    <property type="evidence" value="ECO:0007669"/>
    <property type="project" value="UniProtKB-KW"/>
</dbReference>
<evidence type="ECO:0000313" key="9">
    <source>
        <dbReference type="EMBL" id="AWU76086.1"/>
    </source>
</evidence>
<dbReference type="PANTHER" id="PTHR31559:SF0">
    <property type="entry name" value="PYRIDOXAL 5'-PHOSPHATE SYNTHASE SUBUNIT SNO1-RELATED"/>
    <property type="match status" value="1"/>
</dbReference>
<evidence type="ECO:0000256" key="5">
    <source>
        <dbReference type="ARBA" id="ARBA00023239"/>
    </source>
</evidence>
<dbReference type="InterPro" id="IPR002161">
    <property type="entry name" value="PdxT/SNO"/>
</dbReference>
<dbReference type="PIRSF" id="PIRSF005639">
    <property type="entry name" value="Glut_amidoT_SNO"/>
    <property type="match status" value="1"/>
</dbReference>
<sequence length="233" mass="26330">MNRVYTVGVLSIQGSFREHMSHLDLLFQDLNEETTRFLSKKVGKLEDLDKLDGLIIPGGESTTMTILLQRTQMFDRLQYMIQVEKLPVWGTCAGLILLSNHVSNTKTQLGDLSFKPLGGLDVQVERNSFGRQLDSFKKVYRLSGFDGELRDADYECVFIRAPTICKHIENTVNAVKANTLAINDAPVEVLLDIGDKVVAVRQGNVLGTSFHPELNPGDYRMHKWFVDQFIVNR</sequence>
<proteinExistence type="inferred from homology"/>
<dbReference type="EC" id="3.5.1.2" evidence="2"/>
<dbReference type="VEuPathDB" id="FungiDB:C5L36_0C00300"/>
<dbReference type="GO" id="GO:0004359">
    <property type="term" value="F:glutaminase activity"/>
    <property type="evidence" value="ECO:0007669"/>
    <property type="project" value="UniProtKB-EC"/>
</dbReference>
<evidence type="ECO:0000313" key="10">
    <source>
        <dbReference type="Proteomes" id="UP000249293"/>
    </source>
</evidence>
<evidence type="ECO:0000256" key="1">
    <source>
        <dbReference type="ARBA" id="ARBA00008345"/>
    </source>
</evidence>
<dbReference type="Proteomes" id="UP000249293">
    <property type="component" value="Chromosome 3"/>
</dbReference>
<dbReference type="AlphaFoldDB" id="A0A2U9R4N3"/>
<dbReference type="RefSeq" id="XP_029321563.1">
    <property type="nucleotide sequence ID" value="XM_029465703.1"/>
</dbReference>
<feature type="active site" description="Charge relay system" evidence="7">
    <location>
        <position position="211"/>
    </location>
</feature>
<keyword evidence="3" id="KW-0378">Hydrolase</keyword>